<proteinExistence type="predicted"/>
<dbReference type="HOGENOM" id="CLU_1977222_0_0_10"/>
<dbReference type="eggNOG" id="ENOG50349G4">
    <property type="taxonomic scope" value="Bacteria"/>
</dbReference>
<name>K0XRQ7_9BACT</name>
<dbReference type="STRING" id="742726.HMPREF9448_00704"/>
<accession>K0XRQ7</accession>
<sequence length="126" mass="14411">MKIYQTRLGNLSTSVDVNGVPRRVQFLASDGVNGVFSTADEQLQRAMENSRGYGRRFKLSDVAQPASEEKIYMLVPEVRSWQDARDYLRKEPYGLSDEEVSSPALIEQAAERLNLIFSQLKKRNKR</sequence>
<protein>
    <submittedName>
        <fullName evidence="1">Uncharacterized protein</fullName>
    </submittedName>
</protein>
<keyword evidence="2" id="KW-1185">Reference proteome</keyword>
<reference evidence="1 2" key="1">
    <citation type="submission" date="2012-08" db="EMBL/GenBank/DDBJ databases">
        <title>The Genome Sequence of Barnesiella intestinihominis YIT 11860.</title>
        <authorList>
            <consortium name="The Broad Institute Genome Sequencing Platform"/>
            <person name="Earl A."/>
            <person name="Ward D."/>
            <person name="Feldgarden M."/>
            <person name="Gevers D."/>
            <person name="Morotomi M."/>
            <person name="Walker B."/>
            <person name="Young S.K."/>
            <person name="Zeng Q."/>
            <person name="Gargeya S."/>
            <person name="Fitzgerald M."/>
            <person name="Haas B."/>
            <person name="Abouelleil A."/>
            <person name="Alvarado L."/>
            <person name="Arachchi H.M."/>
            <person name="Berlin A.M."/>
            <person name="Chapman S.B."/>
            <person name="Goldberg J."/>
            <person name="Griggs A."/>
            <person name="Gujja S."/>
            <person name="Hansen M."/>
            <person name="Howarth C."/>
            <person name="Imamovic A."/>
            <person name="Larimer J."/>
            <person name="McCowen C."/>
            <person name="Montmayeur A."/>
            <person name="Murphy C."/>
            <person name="Neiman D."/>
            <person name="Pearson M."/>
            <person name="Priest M."/>
            <person name="Roberts A."/>
            <person name="Saif S."/>
            <person name="Shea T."/>
            <person name="Sisk P."/>
            <person name="Sykes S."/>
            <person name="Wortman J."/>
            <person name="Nusbaum C."/>
            <person name="Birren B."/>
        </authorList>
    </citation>
    <scope>NUCLEOTIDE SEQUENCE [LARGE SCALE GENOMIC DNA]</scope>
    <source>
        <strain evidence="1 2">YIT 11860</strain>
    </source>
</reference>
<dbReference type="Proteomes" id="UP000006044">
    <property type="component" value="Unassembled WGS sequence"/>
</dbReference>
<evidence type="ECO:0000313" key="1">
    <source>
        <dbReference type="EMBL" id="EJZ66525.1"/>
    </source>
</evidence>
<gene>
    <name evidence="1" type="ORF">HMPREF9448_00704</name>
</gene>
<dbReference type="AlphaFoldDB" id="K0XRQ7"/>
<evidence type="ECO:0000313" key="2">
    <source>
        <dbReference type="Proteomes" id="UP000006044"/>
    </source>
</evidence>
<comment type="caution">
    <text evidence="1">The sequence shown here is derived from an EMBL/GenBank/DDBJ whole genome shotgun (WGS) entry which is preliminary data.</text>
</comment>
<dbReference type="EMBL" id="ADLE01000001">
    <property type="protein sequence ID" value="EJZ66525.1"/>
    <property type="molecule type" value="Genomic_DNA"/>
</dbReference>
<organism evidence="1 2">
    <name type="scientific">Barnesiella intestinihominis YIT 11860</name>
    <dbReference type="NCBI Taxonomy" id="742726"/>
    <lineage>
        <taxon>Bacteria</taxon>
        <taxon>Pseudomonadati</taxon>
        <taxon>Bacteroidota</taxon>
        <taxon>Bacteroidia</taxon>
        <taxon>Bacteroidales</taxon>
        <taxon>Barnesiellaceae</taxon>
        <taxon>Barnesiella</taxon>
    </lineage>
</organism>